<dbReference type="CDD" id="cd00093">
    <property type="entry name" value="HTH_XRE"/>
    <property type="match status" value="1"/>
</dbReference>
<evidence type="ECO:0000313" key="2">
    <source>
        <dbReference type="EMBL" id="MFC2925172.1"/>
    </source>
</evidence>
<evidence type="ECO:0000313" key="3">
    <source>
        <dbReference type="Proteomes" id="UP001595379"/>
    </source>
</evidence>
<name>A0ABV6ZUQ4_9PROT</name>
<sequence length="153" mass="17013">MTTRFVNYQYDECGLDNVVLENFPVHTDDAGEEVVTIPNVNLLHRVLVGAVAVKQGGLKPKEIRFLRSELGLSQAELAKLVGRDGQTVGRWERGETEIDQASEIVVRMKALEHAMNADDLGVDELAERSVFRAVQSPIRIKADDPEDYRPIAA</sequence>
<dbReference type="SUPFAM" id="SSF47413">
    <property type="entry name" value="lambda repressor-like DNA-binding domains"/>
    <property type="match status" value="1"/>
</dbReference>
<evidence type="ECO:0000259" key="1">
    <source>
        <dbReference type="PROSITE" id="PS50943"/>
    </source>
</evidence>
<dbReference type="Gene3D" id="1.10.260.40">
    <property type="entry name" value="lambda repressor-like DNA-binding domains"/>
    <property type="match status" value="1"/>
</dbReference>
<comment type="caution">
    <text evidence="2">The sequence shown here is derived from an EMBL/GenBank/DDBJ whole genome shotgun (WGS) entry which is preliminary data.</text>
</comment>
<gene>
    <name evidence="2" type="ORF">ACFOOR_03540</name>
</gene>
<dbReference type="PROSITE" id="PS50943">
    <property type="entry name" value="HTH_CROC1"/>
    <property type="match status" value="1"/>
</dbReference>
<keyword evidence="3" id="KW-1185">Reference proteome</keyword>
<dbReference type="SMART" id="SM00530">
    <property type="entry name" value="HTH_XRE"/>
    <property type="match status" value="1"/>
</dbReference>
<dbReference type="InterPro" id="IPR001387">
    <property type="entry name" value="Cro/C1-type_HTH"/>
</dbReference>
<proteinExistence type="predicted"/>
<dbReference type="RefSeq" id="WP_343164050.1">
    <property type="nucleotide sequence ID" value="NZ_JBHRSV010000001.1"/>
</dbReference>
<dbReference type="Pfam" id="PF01381">
    <property type="entry name" value="HTH_3"/>
    <property type="match status" value="1"/>
</dbReference>
<dbReference type="EMBL" id="JBHRSV010000001">
    <property type="protein sequence ID" value="MFC2925172.1"/>
    <property type="molecule type" value="Genomic_DNA"/>
</dbReference>
<organism evidence="2 3">
    <name type="scientific">Hyphobacterium vulgare</name>
    <dbReference type="NCBI Taxonomy" id="1736751"/>
    <lineage>
        <taxon>Bacteria</taxon>
        <taxon>Pseudomonadati</taxon>
        <taxon>Pseudomonadota</taxon>
        <taxon>Alphaproteobacteria</taxon>
        <taxon>Maricaulales</taxon>
        <taxon>Maricaulaceae</taxon>
        <taxon>Hyphobacterium</taxon>
    </lineage>
</organism>
<accession>A0ABV6ZUQ4</accession>
<feature type="domain" description="HTH cro/C1-type" evidence="1">
    <location>
        <begin position="63"/>
        <end position="100"/>
    </location>
</feature>
<dbReference type="InterPro" id="IPR010982">
    <property type="entry name" value="Lambda_DNA-bd_dom_sf"/>
</dbReference>
<protein>
    <submittedName>
        <fullName evidence="2">Helix-turn-helix domain-containing protein</fullName>
    </submittedName>
</protein>
<dbReference type="Proteomes" id="UP001595379">
    <property type="component" value="Unassembled WGS sequence"/>
</dbReference>
<reference evidence="3" key="1">
    <citation type="journal article" date="2019" name="Int. J. Syst. Evol. Microbiol.">
        <title>The Global Catalogue of Microorganisms (GCM) 10K type strain sequencing project: providing services to taxonomists for standard genome sequencing and annotation.</title>
        <authorList>
            <consortium name="The Broad Institute Genomics Platform"/>
            <consortium name="The Broad Institute Genome Sequencing Center for Infectious Disease"/>
            <person name="Wu L."/>
            <person name="Ma J."/>
        </authorList>
    </citation>
    <scope>NUCLEOTIDE SEQUENCE [LARGE SCALE GENOMIC DNA]</scope>
    <source>
        <strain evidence="3">KCTC 52487</strain>
    </source>
</reference>